<dbReference type="InterPro" id="IPR013656">
    <property type="entry name" value="PAS_4"/>
</dbReference>
<reference evidence="3 4" key="1">
    <citation type="submission" date="2018-10" db="EMBL/GenBank/DDBJ databases">
        <title>Genomic Encyclopedia of Archaeal and Bacterial Type Strains, Phase II (KMG-II): from individual species to whole genera.</title>
        <authorList>
            <person name="Goeker M."/>
        </authorList>
    </citation>
    <scope>NUCLEOTIDE SEQUENCE [LARGE SCALE GENOMIC DNA]</scope>
    <source>
        <strain evidence="3 4">DSM 25217</strain>
    </source>
</reference>
<feature type="compositionally biased region" description="Basic and acidic residues" evidence="1">
    <location>
        <begin position="158"/>
        <end position="168"/>
    </location>
</feature>
<evidence type="ECO:0000313" key="3">
    <source>
        <dbReference type="EMBL" id="RMB12309.1"/>
    </source>
</evidence>
<dbReference type="RefSeq" id="WP_121937495.1">
    <property type="nucleotide sequence ID" value="NZ_REFR01000009.1"/>
</dbReference>
<sequence length="578" mass="61678">MNAIDTRIRELVDYVRVHGDEDRTALYRNLIDLFLTGKAPVKQPTRAQLLDVVEALLPHVDRDSRQTAADLLAGLSDPPMDLVMRLSRDEAALVRNLLHRAPYDEDDLIALITRTGRGHHSELATRNDLSANVWIALARARPADDRHDGPSSFSFWRDTPDGAGKDKGGATVTPLPTTGTDPEGSRSQEDSKEQTEDRAPDHTAHPPKSDTGSDTGSETGDTAGDHRAASLRILRRDEDLLVEHFPENKVSTDINSPEAAEQHGAPAEISGEDTGTQTADISPAPGDGGAPANEAPQTAHRRHDTRHQAGGTMGDEQSGTRTGPDTEPAGWSWSSDRDGFVTSVSAQAHLLFDKDSDGLVGMAMLDLLALNNKLGHPITRALQRRTPIHDAPIYLSHLPKGHRYWTLEATPRFSPAGGLFEGYDGHLTPVVPGALENDLLAAGGQTGTVPGETVRRATLSGMAGDSTGHEGGDEDDGDDLFLPETPAGGSDTPRPTLRDLTTAKQSAPPIAPVPADAGPGTPRTADQGHDDAMRKTLDVLETAVSQLLEHGRASGNIDTRLQAEIAAACVRTLKDQVG</sequence>
<evidence type="ECO:0000313" key="4">
    <source>
        <dbReference type="Proteomes" id="UP000271227"/>
    </source>
</evidence>
<evidence type="ECO:0000256" key="1">
    <source>
        <dbReference type="SAM" id="MobiDB-lite"/>
    </source>
</evidence>
<feature type="region of interest" description="Disordered" evidence="1">
    <location>
        <begin position="247"/>
        <end position="334"/>
    </location>
</feature>
<dbReference type="AlphaFoldDB" id="A0A3M0CXJ6"/>
<dbReference type="Proteomes" id="UP000271227">
    <property type="component" value="Unassembled WGS sequence"/>
</dbReference>
<dbReference type="EMBL" id="REFR01000009">
    <property type="protein sequence ID" value="RMB12309.1"/>
    <property type="molecule type" value="Genomic_DNA"/>
</dbReference>
<protein>
    <submittedName>
        <fullName evidence="3">PAS domain-containing protein</fullName>
    </submittedName>
</protein>
<keyword evidence="4" id="KW-1185">Reference proteome</keyword>
<gene>
    <name evidence="3" type="ORF">BXY39_0805</name>
</gene>
<feature type="region of interest" description="Disordered" evidence="1">
    <location>
        <begin position="461"/>
        <end position="528"/>
    </location>
</feature>
<feature type="compositionally biased region" description="Basic and acidic residues" evidence="1">
    <location>
        <begin position="183"/>
        <end position="208"/>
    </location>
</feature>
<name>A0A3M0CXJ6_9PROT</name>
<feature type="region of interest" description="Disordered" evidence="1">
    <location>
        <begin position="142"/>
        <end position="224"/>
    </location>
</feature>
<dbReference type="OrthoDB" id="8481614at2"/>
<accession>A0A3M0CXJ6</accession>
<feature type="compositionally biased region" description="Acidic residues" evidence="1">
    <location>
        <begin position="472"/>
        <end position="481"/>
    </location>
</feature>
<dbReference type="Pfam" id="PF08448">
    <property type="entry name" value="PAS_4"/>
    <property type="match status" value="1"/>
</dbReference>
<evidence type="ECO:0000259" key="2">
    <source>
        <dbReference type="Pfam" id="PF08448"/>
    </source>
</evidence>
<feature type="compositionally biased region" description="Low complexity" evidence="1">
    <location>
        <begin position="209"/>
        <end position="222"/>
    </location>
</feature>
<dbReference type="InParanoid" id="A0A3M0CXJ6"/>
<feature type="domain" description="PAS fold-4" evidence="2">
    <location>
        <begin position="336"/>
        <end position="418"/>
    </location>
</feature>
<organism evidence="3 4">
    <name type="scientific">Eilatimonas milleporae</name>
    <dbReference type="NCBI Taxonomy" id="911205"/>
    <lineage>
        <taxon>Bacteria</taxon>
        <taxon>Pseudomonadati</taxon>
        <taxon>Pseudomonadota</taxon>
        <taxon>Alphaproteobacteria</taxon>
        <taxon>Kordiimonadales</taxon>
        <taxon>Kordiimonadaceae</taxon>
        <taxon>Eilatimonas</taxon>
    </lineage>
</organism>
<comment type="caution">
    <text evidence="3">The sequence shown here is derived from an EMBL/GenBank/DDBJ whole genome shotgun (WGS) entry which is preliminary data.</text>
</comment>
<proteinExistence type="predicted"/>